<dbReference type="Proteomes" id="UP001229422">
    <property type="component" value="Chromosome"/>
</dbReference>
<proteinExistence type="predicted"/>
<evidence type="ECO:0000313" key="2">
    <source>
        <dbReference type="Proteomes" id="UP001229422"/>
    </source>
</evidence>
<dbReference type="RefSeq" id="WP_041335828.1">
    <property type="nucleotide sequence ID" value="NZ_BDCV01000008.1"/>
</dbReference>
<gene>
    <name evidence="1" type="ORF">QL281_22185</name>
</gene>
<organism evidence="1 2">
    <name type="scientific">Bacillus subtilis</name>
    <dbReference type="NCBI Taxonomy" id="1423"/>
    <lineage>
        <taxon>Bacteria</taxon>
        <taxon>Bacillati</taxon>
        <taxon>Bacillota</taxon>
        <taxon>Bacilli</taxon>
        <taxon>Bacillales</taxon>
        <taxon>Bacillaceae</taxon>
        <taxon>Bacillus</taxon>
    </lineage>
</organism>
<reference evidence="1" key="1">
    <citation type="submission" date="2023-05" db="EMBL/GenBank/DDBJ databases">
        <title>Complete genome sequence of Bacillus subtilis SRCM117797 isolated from Soybean paste.</title>
        <authorList>
            <person name="Abraha H.B."/>
            <person name="Kim K.-P."/>
            <person name="Ryu M.-S."/>
            <person name="Jeong D.-Y."/>
        </authorList>
    </citation>
    <scope>NUCLEOTIDE SEQUENCE</scope>
    <source>
        <strain evidence="1">SRCM117797</strain>
    </source>
</reference>
<sequence>MKDIRVIYDRNKTLEAVVVQFGDYMCELTDSQVVNEENKEFDVLNGEYQGIWKYEKGQHCEVEIYDGVDKWVCQAFLH</sequence>
<dbReference type="EMBL" id="CP125292">
    <property type="protein sequence ID" value="WHM21442.1"/>
    <property type="molecule type" value="Genomic_DNA"/>
</dbReference>
<protein>
    <submittedName>
        <fullName evidence="1">Uncharacterized protein</fullName>
    </submittedName>
</protein>
<name>A0AAQ3EQQ3_BACIU</name>
<accession>A0AAQ3EQQ3</accession>
<dbReference type="AlphaFoldDB" id="A0AAQ3EQQ3"/>
<evidence type="ECO:0000313" key="1">
    <source>
        <dbReference type="EMBL" id="WHM21442.1"/>
    </source>
</evidence>